<dbReference type="InterPro" id="IPR000524">
    <property type="entry name" value="Tscrpt_reg_HTH_GntR"/>
</dbReference>
<dbReference type="InterPro" id="IPR036388">
    <property type="entry name" value="WH-like_DNA-bd_sf"/>
</dbReference>
<accession>A0ABS7SET7</accession>
<feature type="domain" description="HTH gntR-type" evidence="4">
    <location>
        <begin position="11"/>
        <end position="79"/>
    </location>
</feature>
<keyword evidence="2" id="KW-0238">DNA-binding</keyword>
<dbReference type="SUPFAM" id="SSF46785">
    <property type="entry name" value="Winged helix' DNA-binding domain"/>
    <property type="match status" value="1"/>
</dbReference>
<dbReference type="RefSeq" id="WP_223410485.1">
    <property type="nucleotide sequence ID" value="NZ_JAGSHT010000022.1"/>
</dbReference>
<keyword evidence="3" id="KW-0804">Transcription</keyword>
<comment type="caution">
    <text evidence="5">The sequence shown here is derived from an EMBL/GenBank/DDBJ whole genome shotgun (WGS) entry which is preliminary data.</text>
</comment>
<evidence type="ECO:0000256" key="3">
    <source>
        <dbReference type="ARBA" id="ARBA00023163"/>
    </source>
</evidence>
<dbReference type="SUPFAM" id="SSF48008">
    <property type="entry name" value="GntR ligand-binding domain-like"/>
    <property type="match status" value="1"/>
</dbReference>
<reference evidence="5 6" key="1">
    <citation type="submission" date="2021-04" db="EMBL/GenBank/DDBJ databases">
        <title>Ruania sp. nov., isolated from sandy soil of mangrove forest.</title>
        <authorList>
            <person name="Ge X."/>
            <person name="Huang R."/>
            <person name="Liu W."/>
        </authorList>
    </citation>
    <scope>NUCLEOTIDE SEQUENCE [LARGE SCALE GENOMIC DNA]</scope>
    <source>
        <strain evidence="5 6">N2-46</strain>
    </source>
</reference>
<evidence type="ECO:0000313" key="5">
    <source>
        <dbReference type="EMBL" id="MBZ2198870.1"/>
    </source>
</evidence>
<dbReference type="SMART" id="SM00895">
    <property type="entry name" value="FCD"/>
    <property type="match status" value="1"/>
</dbReference>
<dbReference type="CDD" id="cd07377">
    <property type="entry name" value="WHTH_GntR"/>
    <property type="match status" value="1"/>
</dbReference>
<dbReference type="Pfam" id="PF07729">
    <property type="entry name" value="FCD"/>
    <property type="match status" value="1"/>
</dbReference>
<keyword evidence="6" id="KW-1185">Reference proteome</keyword>
<dbReference type="PANTHER" id="PTHR43537:SF54">
    <property type="entry name" value="TRANSCRIPTIONAL REGULATOR, GNTR FAMILY"/>
    <property type="match status" value="1"/>
</dbReference>
<dbReference type="InterPro" id="IPR011711">
    <property type="entry name" value="GntR_C"/>
</dbReference>
<keyword evidence="1" id="KW-0805">Transcription regulation</keyword>
<name>A0ABS7SET7_9MICO</name>
<sequence length="245" mass="26837">MTTQSGAGRALASQAVTRTRIRDLIVERRLKAGDPLPTEPELMAELGVSRNSLREAIKAMQAVGIIDVRHGYGTFVGSAGLKSLEEGLGFRLSLSASGDLTDVRELLQLRRALEVGLAHEVTAYWSQGSRAPLEAVVAEMDAAAAEGRYFPDEDWRFHATMYEPLNNGLILDLLRVFWRTFQHVDEKLPGPRYTPTDAVSWHREICDALASGEPERVAQSLVDHFDGISVRLAAAGKPGTTITKD</sequence>
<dbReference type="EMBL" id="JAGSHT010000022">
    <property type="protein sequence ID" value="MBZ2198870.1"/>
    <property type="molecule type" value="Genomic_DNA"/>
</dbReference>
<dbReference type="PROSITE" id="PS50949">
    <property type="entry name" value="HTH_GNTR"/>
    <property type="match status" value="1"/>
</dbReference>
<dbReference type="PANTHER" id="PTHR43537">
    <property type="entry name" value="TRANSCRIPTIONAL REGULATOR, GNTR FAMILY"/>
    <property type="match status" value="1"/>
</dbReference>
<dbReference type="InterPro" id="IPR008920">
    <property type="entry name" value="TF_FadR/GntR_C"/>
</dbReference>
<dbReference type="Pfam" id="PF00392">
    <property type="entry name" value="GntR"/>
    <property type="match status" value="1"/>
</dbReference>
<dbReference type="Gene3D" id="1.20.120.530">
    <property type="entry name" value="GntR ligand-binding domain-like"/>
    <property type="match status" value="1"/>
</dbReference>
<gene>
    <name evidence="5" type="ORF">KCQ71_22170</name>
</gene>
<evidence type="ECO:0000256" key="1">
    <source>
        <dbReference type="ARBA" id="ARBA00023015"/>
    </source>
</evidence>
<organism evidence="5 6">
    <name type="scientific">Occultella gossypii</name>
    <dbReference type="NCBI Taxonomy" id="2800820"/>
    <lineage>
        <taxon>Bacteria</taxon>
        <taxon>Bacillati</taxon>
        <taxon>Actinomycetota</taxon>
        <taxon>Actinomycetes</taxon>
        <taxon>Micrococcales</taxon>
        <taxon>Ruaniaceae</taxon>
        <taxon>Occultella</taxon>
    </lineage>
</organism>
<protein>
    <submittedName>
        <fullName evidence="5">FadR family transcriptional regulator</fullName>
    </submittedName>
</protein>
<evidence type="ECO:0000313" key="6">
    <source>
        <dbReference type="Proteomes" id="UP000826651"/>
    </source>
</evidence>
<evidence type="ECO:0000256" key="2">
    <source>
        <dbReference type="ARBA" id="ARBA00023125"/>
    </source>
</evidence>
<dbReference type="Proteomes" id="UP000826651">
    <property type="component" value="Unassembled WGS sequence"/>
</dbReference>
<evidence type="ECO:0000259" key="4">
    <source>
        <dbReference type="PROSITE" id="PS50949"/>
    </source>
</evidence>
<dbReference type="InterPro" id="IPR036390">
    <property type="entry name" value="WH_DNA-bd_sf"/>
</dbReference>
<dbReference type="SMART" id="SM00345">
    <property type="entry name" value="HTH_GNTR"/>
    <property type="match status" value="1"/>
</dbReference>
<dbReference type="PRINTS" id="PR00035">
    <property type="entry name" value="HTHGNTR"/>
</dbReference>
<proteinExistence type="predicted"/>
<dbReference type="Gene3D" id="1.10.10.10">
    <property type="entry name" value="Winged helix-like DNA-binding domain superfamily/Winged helix DNA-binding domain"/>
    <property type="match status" value="1"/>
</dbReference>